<feature type="transmembrane region" description="Helical" evidence="1">
    <location>
        <begin position="20"/>
        <end position="38"/>
    </location>
</feature>
<keyword evidence="1" id="KW-0472">Membrane</keyword>
<dbReference type="InterPro" id="IPR016174">
    <property type="entry name" value="Di-haem_cyt_TM"/>
</dbReference>
<dbReference type="OrthoDB" id="1247465at2"/>
<evidence type="ECO:0000313" key="3">
    <source>
        <dbReference type="Proteomes" id="UP000184749"/>
    </source>
</evidence>
<reference evidence="2 3" key="1">
    <citation type="submission" date="2016-09" db="EMBL/GenBank/DDBJ databases">
        <title>The complete genome sequences of Rhizobium gallicum, symbiovars gallicum and phaseoli, symbionts associated to common bean (Phaseolus vulgaris).</title>
        <authorList>
            <person name="Bustos P."/>
            <person name="Santamaria R.I."/>
            <person name="Perez-Carrascal O.M."/>
            <person name="Juarez S."/>
            <person name="Lozano L."/>
            <person name="Martinez-Flores I."/>
            <person name="Martinez-Romero E."/>
            <person name="Cevallos M."/>
            <person name="Romero D."/>
            <person name="Davila G."/>
            <person name="Gonzalez V."/>
        </authorList>
    </citation>
    <scope>NUCLEOTIDE SEQUENCE [LARGE SCALE GENOMIC DNA]</scope>
    <source>
        <strain evidence="2 3">IE4872</strain>
    </source>
</reference>
<gene>
    <name evidence="2" type="ORF">IE4872_CH01235</name>
</gene>
<accession>A0A1L5NG95</accession>
<evidence type="ECO:0000256" key="1">
    <source>
        <dbReference type="SAM" id="Phobius"/>
    </source>
</evidence>
<dbReference type="GO" id="GO:0022904">
    <property type="term" value="P:respiratory electron transport chain"/>
    <property type="evidence" value="ECO:0007669"/>
    <property type="project" value="InterPro"/>
</dbReference>
<organism evidence="2 3">
    <name type="scientific">Rhizobium gallicum</name>
    <dbReference type="NCBI Taxonomy" id="56730"/>
    <lineage>
        <taxon>Bacteria</taxon>
        <taxon>Pseudomonadati</taxon>
        <taxon>Pseudomonadota</taxon>
        <taxon>Alphaproteobacteria</taxon>
        <taxon>Hyphomicrobiales</taxon>
        <taxon>Rhizobiaceae</taxon>
        <taxon>Rhizobium/Agrobacterium group</taxon>
        <taxon>Rhizobium</taxon>
    </lineage>
</organism>
<dbReference type="Proteomes" id="UP000184749">
    <property type="component" value="Chromosome"/>
</dbReference>
<evidence type="ECO:0000313" key="2">
    <source>
        <dbReference type="EMBL" id="APO66884.1"/>
    </source>
</evidence>
<protein>
    <submittedName>
        <fullName evidence="2">Cytochrome b561 domain-containing protein</fullName>
    </submittedName>
</protein>
<dbReference type="GO" id="GO:0016020">
    <property type="term" value="C:membrane"/>
    <property type="evidence" value="ECO:0007669"/>
    <property type="project" value="InterPro"/>
</dbReference>
<dbReference type="STRING" id="56730.IE4872_CH01235"/>
<sequence length="79" mass="8758">MLPNFADYPSRLPHGLGARLLVALLVCHGEAALYHQFIRSDGLLRQMWCGGRPHGVCRLADVFLFNGSKAASVHLYHSQ</sequence>
<dbReference type="SUPFAM" id="SSF81342">
    <property type="entry name" value="Transmembrane di-heme cytochromes"/>
    <property type="match status" value="1"/>
</dbReference>
<dbReference type="AlphaFoldDB" id="A0A1L5NG95"/>
<keyword evidence="1" id="KW-0812">Transmembrane</keyword>
<keyword evidence="1" id="KW-1133">Transmembrane helix</keyword>
<dbReference type="EMBL" id="CP017101">
    <property type="protein sequence ID" value="APO66884.1"/>
    <property type="molecule type" value="Genomic_DNA"/>
</dbReference>
<name>A0A1L5NG95_9HYPH</name>
<dbReference type="RefSeq" id="WP_156886384.1">
    <property type="nucleotide sequence ID" value="NZ_CP017101.1"/>
</dbReference>
<proteinExistence type="predicted"/>